<reference evidence="1 2" key="1">
    <citation type="submission" date="2015-09" db="EMBL/GenBank/DDBJ databases">
        <title>Trachymyrmex cornetzi WGS genome.</title>
        <authorList>
            <person name="Nygaard S."/>
            <person name="Hu H."/>
            <person name="Boomsma J."/>
            <person name="Zhang G."/>
        </authorList>
    </citation>
    <scope>NUCLEOTIDE SEQUENCE [LARGE SCALE GENOMIC DNA]</scope>
    <source>
        <strain evidence="1">Tcor2-1</strain>
        <tissue evidence="1">Whole body</tissue>
    </source>
</reference>
<name>A0A195DWL0_9HYME</name>
<proteinExistence type="predicted"/>
<feature type="non-terminal residue" evidence="1">
    <location>
        <position position="1"/>
    </location>
</feature>
<dbReference type="Proteomes" id="UP000078492">
    <property type="component" value="Unassembled WGS sequence"/>
</dbReference>
<dbReference type="EMBL" id="KQ980199">
    <property type="protein sequence ID" value="KYN17295.1"/>
    <property type="molecule type" value="Genomic_DNA"/>
</dbReference>
<dbReference type="AlphaFoldDB" id="A0A195DWL0"/>
<evidence type="ECO:0000313" key="2">
    <source>
        <dbReference type="Proteomes" id="UP000078492"/>
    </source>
</evidence>
<evidence type="ECO:0000313" key="1">
    <source>
        <dbReference type="EMBL" id="KYN17295.1"/>
    </source>
</evidence>
<gene>
    <name evidence="1" type="ORF">ALC57_10421</name>
</gene>
<organism evidence="1 2">
    <name type="scientific">Trachymyrmex cornetzi</name>
    <dbReference type="NCBI Taxonomy" id="471704"/>
    <lineage>
        <taxon>Eukaryota</taxon>
        <taxon>Metazoa</taxon>
        <taxon>Ecdysozoa</taxon>
        <taxon>Arthropoda</taxon>
        <taxon>Hexapoda</taxon>
        <taxon>Insecta</taxon>
        <taxon>Pterygota</taxon>
        <taxon>Neoptera</taxon>
        <taxon>Endopterygota</taxon>
        <taxon>Hymenoptera</taxon>
        <taxon>Apocrita</taxon>
        <taxon>Aculeata</taxon>
        <taxon>Formicoidea</taxon>
        <taxon>Formicidae</taxon>
        <taxon>Myrmicinae</taxon>
        <taxon>Trachymyrmex</taxon>
    </lineage>
</organism>
<sequence length="65" mass="6879">EALVKLALMALEHFVGSLINAAPGAIITPSVTPRCIIFHVSSIPGTLIHKKNPPRGTLNSARPIK</sequence>
<keyword evidence="2" id="KW-1185">Reference proteome</keyword>
<accession>A0A195DWL0</accession>
<protein>
    <submittedName>
        <fullName evidence="1">Uncharacterized protein</fullName>
    </submittedName>
</protein>